<keyword evidence="1" id="KW-0812">Transmembrane</keyword>
<dbReference type="Gene3D" id="1.10.1760.20">
    <property type="match status" value="1"/>
</dbReference>
<dbReference type="AlphaFoldDB" id="A0A366MAB0"/>
<reference evidence="2 3" key="1">
    <citation type="submission" date="2018-06" db="EMBL/GenBank/DDBJ databases">
        <title>Genomic insight into two independent archaeal endosymbiosis events.</title>
        <authorList>
            <person name="Lind A.E."/>
            <person name="Lewis W.H."/>
            <person name="Spang A."/>
            <person name="Guy L."/>
            <person name="Embley M.T."/>
            <person name="Ettema T.J.G."/>
        </authorList>
    </citation>
    <scope>NUCLEOTIDE SEQUENCE [LARGE SCALE GENOMIC DNA]</scope>
    <source>
        <strain evidence="2">NOE</strain>
    </source>
</reference>
<keyword evidence="1" id="KW-0472">Membrane</keyword>
<accession>A0A366MAB0</accession>
<gene>
    <name evidence="2" type="ORF">ALNOE001_12210</name>
</gene>
<sequence length="206" mass="22470">MTLTYWIILFVLIIGVFVAFFKMFEKSKPTVENIVIIAILVAIAALGTLPTAAIPGVQAASFIIIMTGIVFGKQTGFITGTLTPLVTGLFLGLGFWTVLQMVGWSLMGLTARILSKNLKNNDLSRAIFGLGWGFLYGWISNIGMLPFLGTISLGGVLGVYAASFTFDLVHGIVNVVLLVLLFGTFEKIFLRAKQKYFSNNETLFQN</sequence>
<evidence type="ECO:0008006" key="4">
    <source>
        <dbReference type="Google" id="ProtNLM"/>
    </source>
</evidence>
<name>A0A366MAB0_9EURY</name>
<feature type="transmembrane region" description="Helical" evidence="1">
    <location>
        <begin position="36"/>
        <end position="69"/>
    </location>
</feature>
<evidence type="ECO:0000313" key="3">
    <source>
        <dbReference type="Proteomes" id="UP000253099"/>
    </source>
</evidence>
<feature type="transmembrane region" description="Helical" evidence="1">
    <location>
        <begin position="6"/>
        <end position="24"/>
    </location>
</feature>
<keyword evidence="1" id="KW-1133">Transmembrane helix</keyword>
<proteinExistence type="predicted"/>
<dbReference type="GO" id="GO:0022857">
    <property type="term" value="F:transmembrane transporter activity"/>
    <property type="evidence" value="ECO:0007669"/>
    <property type="project" value="InterPro"/>
</dbReference>
<organism evidence="2 3">
    <name type="scientific">Candidatus Methanobinarius endosymbioticus</name>
    <dbReference type="NCBI Taxonomy" id="2006182"/>
    <lineage>
        <taxon>Archaea</taxon>
        <taxon>Methanobacteriati</taxon>
        <taxon>Methanobacteriota</taxon>
        <taxon>Methanomada group</taxon>
        <taxon>Methanobacteria</taxon>
        <taxon>Methanobacteriales</taxon>
        <taxon>Methanobacteriaceae</taxon>
        <taxon>Candidatus Methanobinarius</taxon>
    </lineage>
</organism>
<feature type="transmembrane region" description="Helical" evidence="1">
    <location>
        <begin position="168"/>
        <end position="185"/>
    </location>
</feature>
<evidence type="ECO:0000313" key="2">
    <source>
        <dbReference type="EMBL" id="RBQ22967.1"/>
    </source>
</evidence>
<comment type="caution">
    <text evidence="2">The sequence shown here is derived from an EMBL/GenBank/DDBJ whole genome shotgun (WGS) entry which is preliminary data.</text>
</comment>
<protein>
    <recommendedName>
        <fullName evidence="4">ECF transporter S component</fullName>
    </recommendedName>
</protein>
<feature type="transmembrane region" description="Helical" evidence="1">
    <location>
        <begin position="126"/>
        <end position="148"/>
    </location>
</feature>
<dbReference type="Proteomes" id="UP000253099">
    <property type="component" value="Unassembled WGS sequence"/>
</dbReference>
<dbReference type="EMBL" id="NIZT01000030">
    <property type="protein sequence ID" value="RBQ22967.1"/>
    <property type="molecule type" value="Genomic_DNA"/>
</dbReference>
<keyword evidence="3" id="KW-1185">Reference proteome</keyword>
<evidence type="ECO:0000256" key="1">
    <source>
        <dbReference type="SAM" id="Phobius"/>
    </source>
</evidence>